<dbReference type="AlphaFoldDB" id="A0A9P6IA39"/>
<dbReference type="RefSeq" id="XP_038747437.1">
    <property type="nucleotide sequence ID" value="XM_038887271.1"/>
</dbReference>
<organism evidence="4 5">
    <name type="scientific">Colletotrichum karsti</name>
    <dbReference type="NCBI Taxonomy" id="1095194"/>
    <lineage>
        <taxon>Eukaryota</taxon>
        <taxon>Fungi</taxon>
        <taxon>Dikarya</taxon>
        <taxon>Ascomycota</taxon>
        <taxon>Pezizomycotina</taxon>
        <taxon>Sordariomycetes</taxon>
        <taxon>Hypocreomycetidae</taxon>
        <taxon>Glomerellales</taxon>
        <taxon>Glomerellaceae</taxon>
        <taxon>Colletotrichum</taxon>
        <taxon>Colletotrichum boninense species complex</taxon>
    </lineage>
</organism>
<keyword evidence="5" id="KW-1185">Reference proteome</keyword>
<comment type="caution">
    <text evidence="4">The sequence shown here is derived from an EMBL/GenBank/DDBJ whole genome shotgun (WGS) entry which is preliminary data.</text>
</comment>
<sequence length="350" mass="38614">MGWLLLLGPLLVAVAPVLYTRLVPLAAAYLPALENRRICLLIAHPDDEAMFFAPTLLALTRPETGNHVKILCLSSGDADGLGETRKKELIKSGMKLGLRKEQDVYVIESPDFQDSMTNVWDKTKIAALLTRAFAPQSVRQRTAGEEPTANIDVLVTFDSTGVSSHPNHISLYHGARAFISTLSADPRWRSPIDMYTLTSVPMVRKYSSILDTIPTVISWVSTPGSNPPKPPPKPVKPKKEAENSDSDSDSDSDSEDEEVEEARRNYHPSALVFMNQLGPAGGYSTTWNAMTAAHKSQMVWFRYGWITLSRYMVVNDLRLEQFDSGVGSDDGASVKPQQEAPRTTAAKREI</sequence>
<dbReference type="GeneID" id="62160345"/>
<dbReference type="Proteomes" id="UP000781932">
    <property type="component" value="Unassembled WGS sequence"/>
</dbReference>
<dbReference type="GO" id="GO:0000225">
    <property type="term" value="F:N-acetylglucosaminylphosphatidylinositol deacetylase activity"/>
    <property type="evidence" value="ECO:0007669"/>
    <property type="project" value="UniProtKB-EC"/>
</dbReference>
<dbReference type="PANTHER" id="PTHR12993:SF11">
    <property type="entry name" value="N-ACETYLGLUCOSAMINYL-PHOSPHATIDYLINOSITOL DE-N-ACETYLASE"/>
    <property type="match status" value="1"/>
</dbReference>
<dbReference type="EC" id="3.5.1.89" evidence="2"/>
<evidence type="ECO:0000313" key="4">
    <source>
        <dbReference type="EMBL" id="KAF9877976.1"/>
    </source>
</evidence>
<reference evidence="4" key="2">
    <citation type="submission" date="2020-11" db="EMBL/GenBank/DDBJ databases">
        <title>Whole genome sequencing of Colletotrichum sp.</title>
        <authorList>
            <person name="Li H."/>
        </authorList>
    </citation>
    <scope>NUCLEOTIDE SEQUENCE</scope>
    <source>
        <strain evidence="4">CkLH20</strain>
    </source>
</reference>
<proteinExistence type="inferred from homology"/>
<feature type="region of interest" description="Disordered" evidence="3">
    <location>
        <begin position="326"/>
        <end position="350"/>
    </location>
</feature>
<reference evidence="4" key="1">
    <citation type="submission" date="2020-03" db="EMBL/GenBank/DDBJ databases">
        <authorList>
            <person name="He L."/>
        </authorList>
    </citation>
    <scope>NUCLEOTIDE SEQUENCE</scope>
    <source>
        <strain evidence="4">CkLH20</strain>
    </source>
</reference>
<evidence type="ECO:0000256" key="3">
    <source>
        <dbReference type="SAM" id="MobiDB-lite"/>
    </source>
</evidence>
<feature type="compositionally biased region" description="Acidic residues" evidence="3">
    <location>
        <begin position="243"/>
        <end position="260"/>
    </location>
</feature>
<evidence type="ECO:0000313" key="5">
    <source>
        <dbReference type="Proteomes" id="UP000781932"/>
    </source>
</evidence>
<dbReference type="InterPro" id="IPR024078">
    <property type="entry name" value="LmbE-like_dom_sf"/>
</dbReference>
<dbReference type="OrthoDB" id="440160at2759"/>
<dbReference type="EMBL" id="JAATWM020000012">
    <property type="protein sequence ID" value="KAF9877976.1"/>
    <property type="molecule type" value="Genomic_DNA"/>
</dbReference>
<evidence type="ECO:0000256" key="2">
    <source>
        <dbReference type="ARBA" id="ARBA00012176"/>
    </source>
</evidence>
<feature type="compositionally biased region" description="Pro residues" evidence="3">
    <location>
        <begin position="225"/>
        <end position="234"/>
    </location>
</feature>
<evidence type="ECO:0000256" key="1">
    <source>
        <dbReference type="ARBA" id="ARBA00006066"/>
    </source>
</evidence>
<dbReference type="GO" id="GO:0005783">
    <property type="term" value="C:endoplasmic reticulum"/>
    <property type="evidence" value="ECO:0007669"/>
    <property type="project" value="TreeGrafter"/>
</dbReference>
<dbReference type="SUPFAM" id="SSF102588">
    <property type="entry name" value="LmbE-like"/>
    <property type="match status" value="2"/>
</dbReference>
<accession>A0A9P6IA39</accession>
<dbReference type="PANTHER" id="PTHR12993">
    <property type="entry name" value="N-ACETYLGLUCOSAMINYL-PHOSPHATIDYLINOSITOL DE-N-ACETYLASE-RELATED"/>
    <property type="match status" value="1"/>
</dbReference>
<protein>
    <recommendedName>
        <fullName evidence="2">N-acetylglucosaminylphosphatidylinositol deacetylase</fullName>
        <ecNumber evidence="2">3.5.1.89</ecNumber>
    </recommendedName>
</protein>
<gene>
    <name evidence="4" type="ORF">CkaCkLH20_04552</name>
</gene>
<dbReference type="InterPro" id="IPR003737">
    <property type="entry name" value="GlcNAc_PI_deacetylase-related"/>
</dbReference>
<comment type="similarity">
    <text evidence="1">Belongs to the PIGL family.</text>
</comment>
<dbReference type="Pfam" id="PF02585">
    <property type="entry name" value="PIG-L"/>
    <property type="match status" value="1"/>
</dbReference>
<feature type="region of interest" description="Disordered" evidence="3">
    <location>
        <begin position="220"/>
        <end position="265"/>
    </location>
</feature>
<name>A0A9P6IA39_9PEZI</name>
<dbReference type="Gene3D" id="3.40.50.10320">
    <property type="entry name" value="LmbE-like"/>
    <property type="match status" value="1"/>
</dbReference>